<name>A0A2Z6PGF3_TRISU</name>
<keyword evidence="2" id="KW-1185">Reference proteome</keyword>
<dbReference type="EMBL" id="DF974041">
    <property type="protein sequence ID" value="GAU44419.1"/>
    <property type="molecule type" value="Genomic_DNA"/>
</dbReference>
<dbReference type="Proteomes" id="UP000242715">
    <property type="component" value="Unassembled WGS sequence"/>
</dbReference>
<organism evidence="1 2">
    <name type="scientific">Trifolium subterraneum</name>
    <name type="common">Subterranean clover</name>
    <dbReference type="NCBI Taxonomy" id="3900"/>
    <lineage>
        <taxon>Eukaryota</taxon>
        <taxon>Viridiplantae</taxon>
        <taxon>Streptophyta</taxon>
        <taxon>Embryophyta</taxon>
        <taxon>Tracheophyta</taxon>
        <taxon>Spermatophyta</taxon>
        <taxon>Magnoliopsida</taxon>
        <taxon>eudicotyledons</taxon>
        <taxon>Gunneridae</taxon>
        <taxon>Pentapetalae</taxon>
        <taxon>rosids</taxon>
        <taxon>fabids</taxon>
        <taxon>Fabales</taxon>
        <taxon>Fabaceae</taxon>
        <taxon>Papilionoideae</taxon>
        <taxon>50 kb inversion clade</taxon>
        <taxon>NPAAA clade</taxon>
        <taxon>Hologalegina</taxon>
        <taxon>IRL clade</taxon>
        <taxon>Trifolieae</taxon>
        <taxon>Trifolium</taxon>
    </lineage>
</organism>
<protein>
    <submittedName>
        <fullName evidence="1">Uncharacterized protein</fullName>
    </submittedName>
</protein>
<accession>A0A2Z6PGF3</accession>
<reference evidence="2" key="1">
    <citation type="journal article" date="2017" name="Front. Plant Sci.">
        <title>Climate Clever Clovers: New Paradigm to Reduce the Environmental Footprint of Ruminants by Breeding Low Methanogenic Forages Utilizing Haplotype Variation.</title>
        <authorList>
            <person name="Kaur P."/>
            <person name="Appels R."/>
            <person name="Bayer P.E."/>
            <person name="Keeble-Gagnere G."/>
            <person name="Wang J."/>
            <person name="Hirakawa H."/>
            <person name="Shirasawa K."/>
            <person name="Vercoe P."/>
            <person name="Stefanova K."/>
            <person name="Durmic Z."/>
            <person name="Nichols P."/>
            <person name="Revell C."/>
            <person name="Isobe S.N."/>
            <person name="Edwards D."/>
            <person name="Erskine W."/>
        </authorList>
    </citation>
    <scope>NUCLEOTIDE SEQUENCE [LARGE SCALE GENOMIC DNA]</scope>
    <source>
        <strain evidence="2">cv. Daliak</strain>
    </source>
</reference>
<dbReference type="AlphaFoldDB" id="A0A2Z6PGF3"/>
<sequence>MGQEDCSCGPNLSINSHQVVKGGAGRRISKSEGLDQFFRPDFSDLDSGGKRVRCRGVYSDGPSAVFQRLNYGPRVSAGPEVKLSLKRSSKNLSQLVVPSGSSIGTKQLLAKTLKSKSHSNGLPSSHRSFSASSSNFNPAIVEDELAANSIPLPSSIGCGNQHVTVSSSSIDGEARAGCGFKIMATGNTFGG</sequence>
<evidence type="ECO:0000313" key="1">
    <source>
        <dbReference type="EMBL" id="GAU44419.1"/>
    </source>
</evidence>
<evidence type="ECO:0000313" key="2">
    <source>
        <dbReference type="Proteomes" id="UP000242715"/>
    </source>
</evidence>
<proteinExistence type="predicted"/>
<gene>
    <name evidence="1" type="ORF">TSUD_100660</name>
</gene>